<accession>A0A840IYW8</accession>
<protein>
    <submittedName>
        <fullName evidence="2">Acyl carrier protein</fullName>
    </submittedName>
</protein>
<comment type="caution">
    <text evidence="2">The sequence shown here is derived from an EMBL/GenBank/DDBJ whole genome shotgun (WGS) entry which is preliminary data.</text>
</comment>
<sequence length="90" mass="9953">MTVSDAQAAGPEVAPKLREVFVEALDLDGDVDVENLKYRDIEAWDSVGHMALVAAIEDEFDVEFDTDQVIDMSSFKVATDMVTELKSKND</sequence>
<organism evidence="2 3">
    <name type="scientific">Amycolatopsis jiangsuensis</name>
    <dbReference type="NCBI Taxonomy" id="1181879"/>
    <lineage>
        <taxon>Bacteria</taxon>
        <taxon>Bacillati</taxon>
        <taxon>Actinomycetota</taxon>
        <taxon>Actinomycetes</taxon>
        <taxon>Pseudonocardiales</taxon>
        <taxon>Pseudonocardiaceae</taxon>
        <taxon>Amycolatopsis</taxon>
    </lineage>
</organism>
<feature type="domain" description="Carrier" evidence="1">
    <location>
        <begin position="11"/>
        <end position="86"/>
    </location>
</feature>
<dbReference type="Proteomes" id="UP000581769">
    <property type="component" value="Unassembled WGS sequence"/>
</dbReference>
<reference evidence="2 3" key="1">
    <citation type="submission" date="2020-08" db="EMBL/GenBank/DDBJ databases">
        <title>Sequencing the genomes of 1000 actinobacteria strains.</title>
        <authorList>
            <person name="Klenk H.-P."/>
        </authorList>
    </citation>
    <scope>NUCLEOTIDE SEQUENCE [LARGE SCALE GENOMIC DNA]</scope>
    <source>
        <strain evidence="2 3">DSM 45859</strain>
    </source>
</reference>
<dbReference type="SUPFAM" id="SSF47336">
    <property type="entry name" value="ACP-like"/>
    <property type="match status" value="1"/>
</dbReference>
<dbReference type="InterPro" id="IPR009081">
    <property type="entry name" value="PP-bd_ACP"/>
</dbReference>
<dbReference type="RefSeq" id="WP_184781792.1">
    <property type="nucleotide sequence ID" value="NZ_JACHMG010000001.1"/>
</dbReference>
<dbReference type="EMBL" id="JACHMG010000001">
    <property type="protein sequence ID" value="MBB4687020.1"/>
    <property type="molecule type" value="Genomic_DNA"/>
</dbReference>
<dbReference type="PROSITE" id="PS50075">
    <property type="entry name" value="CARRIER"/>
    <property type="match status" value="1"/>
</dbReference>
<evidence type="ECO:0000313" key="2">
    <source>
        <dbReference type="EMBL" id="MBB4687020.1"/>
    </source>
</evidence>
<evidence type="ECO:0000313" key="3">
    <source>
        <dbReference type="Proteomes" id="UP000581769"/>
    </source>
</evidence>
<dbReference type="Gene3D" id="1.10.1200.10">
    <property type="entry name" value="ACP-like"/>
    <property type="match status" value="1"/>
</dbReference>
<dbReference type="AlphaFoldDB" id="A0A840IYW8"/>
<gene>
    <name evidence="2" type="ORF">BJY18_004505</name>
</gene>
<keyword evidence="3" id="KW-1185">Reference proteome</keyword>
<name>A0A840IYW8_9PSEU</name>
<evidence type="ECO:0000259" key="1">
    <source>
        <dbReference type="PROSITE" id="PS50075"/>
    </source>
</evidence>
<proteinExistence type="predicted"/>
<dbReference type="InterPro" id="IPR036736">
    <property type="entry name" value="ACP-like_sf"/>
</dbReference>